<dbReference type="EMBL" id="JANAWD010000011">
    <property type="protein sequence ID" value="KAJ3491488.1"/>
    <property type="molecule type" value="Genomic_DNA"/>
</dbReference>
<dbReference type="Proteomes" id="UP001212997">
    <property type="component" value="Unassembled WGS sequence"/>
</dbReference>
<protein>
    <recommendedName>
        <fullName evidence="1">F-box domain-containing protein</fullName>
    </recommendedName>
</protein>
<evidence type="ECO:0000313" key="3">
    <source>
        <dbReference type="Proteomes" id="UP001212997"/>
    </source>
</evidence>
<name>A0AAD5VDB1_9APHY</name>
<dbReference type="InterPro" id="IPR036047">
    <property type="entry name" value="F-box-like_dom_sf"/>
</dbReference>
<feature type="domain" description="F-box" evidence="1">
    <location>
        <begin position="8"/>
        <end position="59"/>
    </location>
</feature>
<organism evidence="2 3">
    <name type="scientific">Meripilus lineatus</name>
    <dbReference type="NCBI Taxonomy" id="2056292"/>
    <lineage>
        <taxon>Eukaryota</taxon>
        <taxon>Fungi</taxon>
        <taxon>Dikarya</taxon>
        <taxon>Basidiomycota</taxon>
        <taxon>Agaricomycotina</taxon>
        <taxon>Agaricomycetes</taxon>
        <taxon>Polyporales</taxon>
        <taxon>Meripilaceae</taxon>
        <taxon>Meripilus</taxon>
    </lineage>
</organism>
<reference evidence="2" key="1">
    <citation type="submission" date="2022-07" db="EMBL/GenBank/DDBJ databases">
        <title>Genome Sequence of Physisporinus lineatus.</title>
        <authorList>
            <person name="Buettner E."/>
        </authorList>
    </citation>
    <scope>NUCLEOTIDE SEQUENCE</scope>
    <source>
        <strain evidence="2">VT162</strain>
    </source>
</reference>
<dbReference type="Gene3D" id="1.20.1280.50">
    <property type="match status" value="1"/>
</dbReference>
<sequence length="546" mass="62768">MMSSLKSSRIITQFPDEVIEAVVILLARHPSAIASLSKTCRTFYSLIYSTRDQHLWRRVYLERFDDPRQSRHLRLHQGEDVSWGTEYRKRSWAIGFLKASSTDEQIYRDRNVIPYFGETSSSTGSDPRAEAWKTLLSLVNTAPPIQRDALGVDTLPLDPSLSLSLVSKQVPRLPQLSERPGDFSNNIREFLDVFRKDGIPFPLSRRIASHHIDGVWDRTQEAQAFYQYMAYMGYTDPYNVDLDGSVDPDHREARANIAHDPTRPAKAQRIRKFDRRIRWLAMRRIYDITYPSEETLSGPLIKIDIPLENPSIPPSCFFSPDWAHLAAIRQEVQGMLFREHNLRQPFYPTVASPEHQILRPGWWTPPCPPSHPPQLLDERFRDPQVGWDWAGVEGVWWRLVVWLGWGVLSDFNTSDFEMLTGMPHHKLVPMRLRVTEYDYGNSMISSRFPRIFFEGETGGESWNEDAEEMGEVPDVRLITGNVSMLIDGNVRWSMDTYHLGDNHAVEWISEGIQIGGVGSMAGILGLWTGSTQMDDPVGGWWQWRVA</sequence>
<evidence type="ECO:0000259" key="1">
    <source>
        <dbReference type="PROSITE" id="PS50181"/>
    </source>
</evidence>
<dbReference type="PROSITE" id="PS50181">
    <property type="entry name" value="FBOX"/>
    <property type="match status" value="1"/>
</dbReference>
<gene>
    <name evidence="2" type="ORF">NLI96_g652</name>
</gene>
<proteinExistence type="predicted"/>
<comment type="caution">
    <text evidence="2">The sequence shown here is derived from an EMBL/GenBank/DDBJ whole genome shotgun (WGS) entry which is preliminary data.</text>
</comment>
<keyword evidence="3" id="KW-1185">Reference proteome</keyword>
<accession>A0AAD5VDB1</accession>
<dbReference type="AlphaFoldDB" id="A0AAD5VDB1"/>
<dbReference type="InterPro" id="IPR001810">
    <property type="entry name" value="F-box_dom"/>
</dbReference>
<dbReference type="SUPFAM" id="SSF81383">
    <property type="entry name" value="F-box domain"/>
    <property type="match status" value="1"/>
</dbReference>
<evidence type="ECO:0000313" key="2">
    <source>
        <dbReference type="EMBL" id="KAJ3491488.1"/>
    </source>
</evidence>